<gene>
    <name evidence="2" type="ORF">PENCOP_c012G03817</name>
</gene>
<feature type="region of interest" description="Disordered" evidence="1">
    <location>
        <begin position="1"/>
        <end position="22"/>
    </location>
</feature>
<name>A0A1V6UCI5_9EURO</name>
<accession>A0A1V6UCI5</accession>
<keyword evidence="3" id="KW-1185">Reference proteome</keyword>
<organism evidence="2 3">
    <name type="scientific">Penicillium coprophilum</name>
    <dbReference type="NCBI Taxonomy" id="36646"/>
    <lineage>
        <taxon>Eukaryota</taxon>
        <taxon>Fungi</taxon>
        <taxon>Dikarya</taxon>
        <taxon>Ascomycota</taxon>
        <taxon>Pezizomycotina</taxon>
        <taxon>Eurotiomycetes</taxon>
        <taxon>Eurotiomycetidae</taxon>
        <taxon>Eurotiales</taxon>
        <taxon>Aspergillaceae</taxon>
        <taxon>Penicillium</taxon>
    </lineage>
</organism>
<evidence type="ECO:0000313" key="3">
    <source>
        <dbReference type="Proteomes" id="UP000191500"/>
    </source>
</evidence>
<dbReference type="AlphaFoldDB" id="A0A1V6UCI5"/>
<dbReference type="EMBL" id="MDDG01000012">
    <property type="protein sequence ID" value="OQE36151.1"/>
    <property type="molecule type" value="Genomic_DNA"/>
</dbReference>
<sequence>MSRFFPSDGESDTDDESRIPAPLPSYNQCFAAIEGKAVPEDITSTIERCSMIRGLRSPKFACARNARLIMTNVIPGGLEDPVLQPYCIWHPDFAGKDTYRQLAHQ</sequence>
<comment type="caution">
    <text evidence="2">The sequence shown here is derived from an EMBL/GenBank/DDBJ whole genome shotgun (WGS) entry which is preliminary data.</text>
</comment>
<evidence type="ECO:0000256" key="1">
    <source>
        <dbReference type="SAM" id="MobiDB-lite"/>
    </source>
</evidence>
<reference evidence="3" key="1">
    <citation type="journal article" date="2017" name="Nat. Microbiol.">
        <title>Global analysis of biosynthetic gene clusters reveals vast potential of secondary metabolite production in Penicillium species.</title>
        <authorList>
            <person name="Nielsen J.C."/>
            <person name="Grijseels S."/>
            <person name="Prigent S."/>
            <person name="Ji B."/>
            <person name="Dainat J."/>
            <person name="Nielsen K.F."/>
            <person name="Frisvad J.C."/>
            <person name="Workman M."/>
            <person name="Nielsen J."/>
        </authorList>
    </citation>
    <scope>NUCLEOTIDE SEQUENCE [LARGE SCALE GENOMIC DNA]</scope>
    <source>
        <strain evidence="3">IBT 31321</strain>
    </source>
</reference>
<proteinExistence type="predicted"/>
<protein>
    <submittedName>
        <fullName evidence="2">Uncharacterized protein</fullName>
    </submittedName>
</protein>
<evidence type="ECO:0000313" key="2">
    <source>
        <dbReference type="EMBL" id="OQE36151.1"/>
    </source>
</evidence>
<dbReference type="Proteomes" id="UP000191500">
    <property type="component" value="Unassembled WGS sequence"/>
</dbReference>